<dbReference type="PANTHER" id="PTHR40743:SF1">
    <property type="entry name" value="POSSIBLE GLYCOSYLTRANSFERASE"/>
    <property type="match status" value="1"/>
</dbReference>
<dbReference type="AlphaFoldDB" id="A0A6C0E4G2"/>
<dbReference type="PANTHER" id="PTHR40743">
    <property type="entry name" value="NUCLEOTIDE-DIPHOSPHO-SUGAR TRANSFERASE CONTAINING PROTEIN"/>
    <property type="match status" value="1"/>
</dbReference>
<accession>A0A6C0E4G2</accession>
<protein>
    <recommendedName>
        <fullName evidence="2">Glycosyltransferase</fullName>
    </recommendedName>
</protein>
<sequence length="232" mass="27037">MEEKSSSKLHLISSFYTAESSSRNAELEKTLIQNIQSEYIERIHLFIDDEISLNKLKDGNFATDKIEIIKICKQPLYSDLVSYANLLTNKLCIIANSDIWIDSIEDIRLLTDMKKFELYALTRYESDMTSPLINKYQGSHDAFIFHSPIPESIIKHIQFPQNVWGSENVLLYELNKFKYEIKNPCFQIKIVHEHMSNERKKDRIRINRGDIDGDGIYSRRSLCVAPSKIKLL</sequence>
<reference evidence="1" key="1">
    <citation type="journal article" date="2020" name="Nature">
        <title>Giant virus diversity and host interactions through global metagenomics.</title>
        <authorList>
            <person name="Schulz F."/>
            <person name="Roux S."/>
            <person name="Paez-Espino D."/>
            <person name="Jungbluth S."/>
            <person name="Walsh D.A."/>
            <person name="Denef V.J."/>
            <person name="McMahon K.D."/>
            <person name="Konstantinidis K.T."/>
            <person name="Eloe-Fadrosh E.A."/>
            <person name="Kyrpides N.C."/>
            <person name="Woyke T."/>
        </authorList>
    </citation>
    <scope>NUCLEOTIDE SEQUENCE</scope>
    <source>
        <strain evidence="1">GVMAG-M-3300023179-132</strain>
    </source>
</reference>
<evidence type="ECO:0000313" key="1">
    <source>
        <dbReference type="EMBL" id="QHT23944.1"/>
    </source>
</evidence>
<evidence type="ECO:0008006" key="2">
    <source>
        <dbReference type="Google" id="ProtNLM"/>
    </source>
</evidence>
<organism evidence="1">
    <name type="scientific">viral metagenome</name>
    <dbReference type="NCBI Taxonomy" id="1070528"/>
    <lineage>
        <taxon>unclassified sequences</taxon>
        <taxon>metagenomes</taxon>
        <taxon>organismal metagenomes</taxon>
    </lineage>
</organism>
<proteinExistence type="predicted"/>
<dbReference type="EMBL" id="MN739735">
    <property type="protein sequence ID" value="QHT23944.1"/>
    <property type="molecule type" value="Genomic_DNA"/>
</dbReference>
<name>A0A6C0E4G2_9ZZZZ</name>